<feature type="transmembrane region" description="Helical" evidence="12">
    <location>
        <begin position="99"/>
        <end position="121"/>
    </location>
</feature>
<feature type="transmembrane region" description="Helical" evidence="12">
    <location>
        <begin position="168"/>
        <end position="186"/>
    </location>
</feature>
<evidence type="ECO:0000256" key="11">
    <source>
        <dbReference type="ARBA" id="ARBA00023303"/>
    </source>
</evidence>
<keyword evidence="4" id="KW-1003">Cell membrane</keyword>
<evidence type="ECO:0000256" key="7">
    <source>
        <dbReference type="ARBA" id="ARBA00022949"/>
    </source>
</evidence>
<evidence type="ECO:0000256" key="5">
    <source>
        <dbReference type="ARBA" id="ARBA00022692"/>
    </source>
</evidence>
<dbReference type="PROSITE" id="PS51013">
    <property type="entry name" value="PANNEXIN"/>
    <property type="match status" value="1"/>
</dbReference>
<organism evidence="13 14">
    <name type="scientific">Ascaris lumbricoides</name>
    <name type="common">Giant roundworm</name>
    <dbReference type="NCBI Taxonomy" id="6252"/>
    <lineage>
        <taxon>Eukaryota</taxon>
        <taxon>Metazoa</taxon>
        <taxon>Ecdysozoa</taxon>
        <taxon>Nematoda</taxon>
        <taxon>Chromadorea</taxon>
        <taxon>Rhabditida</taxon>
        <taxon>Spirurina</taxon>
        <taxon>Ascaridomorpha</taxon>
        <taxon>Ascaridoidea</taxon>
        <taxon>Ascarididae</taxon>
        <taxon>Ascaris</taxon>
    </lineage>
</organism>
<keyword evidence="3 12" id="KW-0813">Transport</keyword>
<keyword evidence="7" id="KW-0965">Cell junction</keyword>
<comment type="subcellular location">
    <subcellularLocation>
        <location evidence="1">Cell junction</location>
        <location evidence="1">Gap junction</location>
    </subcellularLocation>
    <subcellularLocation>
        <location evidence="2 12">Cell membrane</location>
        <topology evidence="2 12">Multi-pass membrane protein</topology>
    </subcellularLocation>
</comment>
<evidence type="ECO:0000256" key="8">
    <source>
        <dbReference type="ARBA" id="ARBA00022989"/>
    </source>
</evidence>
<protein>
    <recommendedName>
        <fullName evidence="12">Innexin</fullName>
    </recommendedName>
</protein>
<evidence type="ECO:0000256" key="1">
    <source>
        <dbReference type="ARBA" id="ARBA00004610"/>
    </source>
</evidence>
<dbReference type="GO" id="GO:0034220">
    <property type="term" value="P:monoatomic ion transmembrane transport"/>
    <property type="evidence" value="ECO:0007669"/>
    <property type="project" value="UniProtKB-KW"/>
</dbReference>
<dbReference type="Pfam" id="PF00876">
    <property type="entry name" value="Innexin"/>
    <property type="match status" value="2"/>
</dbReference>
<accession>A0A9J2PLE9</accession>
<evidence type="ECO:0000256" key="2">
    <source>
        <dbReference type="ARBA" id="ARBA00004651"/>
    </source>
</evidence>
<dbReference type="Proteomes" id="UP000036681">
    <property type="component" value="Unplaced"/>
</dbReference>
<evidence type="ECO:0000256" key="6">
    <source>
        <dbReference type="ARBA" id="ARBA00022868"/>
    </source>
</evidence>
<dbReference type="PANTHER" id="PTHR11893:SF36">
    <property type="entry name" value="INNEXIN-5"/>
    <property type="match status" value="1"/>
</dbReference>
<name>A0A9J2PLE9_ASCLU</name>
<feature type="transmembrane region" description="Helical" evidence="12">
    <location>
        <begin position="247"/>
        <end position="266"/>
    </location>
</feature>
<evidence type="ECO:0000256" key="12">
    <source>
        <dbReference type="RuleBase" id="RU010713"/>
    </source>
</evidence>
<dbReference type="WBParaSite" id="ALUE_0001087001-mRNA-1">
    <property type="protein sequence ID" value="ALUE_0001087001-mRNA-1"/>
    <property type="gene ID" value="ALUE_0001087001"/>
</dbReference>
<dbReference type="PANTHER" id="PTHR11893">
    <property type="entry name" value="INNEXIN"/>
    <property type="match status" value="1"/>
</dbReference>
<evidence type="ECO:0000256" key="10">
    <source>
        <dbReference type="ARBA" id="ARBA00023136"/>
    </source>
</evidence>
<keyword evidence="6" id="KW-0303">Gap junction</keyword>
<keyword evidence="9 12" id="KW-0406">Ion transport</keyword>
<feature type="transmembrane region" description="Helical" evidence="12">
    <location>
        <begin position="340"/>
        <end position="363"/>
    </location>
</feature>
<dbReference type="GO" id="GO:0005921">
    <property type="term" value="C:gap junction"/>
    <property type="evidence" value="ECO:0007669"/>
    <property type="project" value="UniProtKB-SubCell"/>
</dbReference>
<dbReference type="GO" id="GO:0005886">
    <property type="term" value="C:plasma membrane"/>
    <property type="evidence" value="ECO:0007669"/>
    <property type="project" value="UniProtKB-SubCell"/>
</dbReference>
<sequence length="553" mass="64216">MIGVIAPYVARIRRSYQSNDIIDRLNYEYTAIIIALAAFTLAATQYVGKPIQCWVPAQFTGAWEKYTETYCFIKGSYFLPFDDDIPHEYSPRDDAVIGYYQWVPIMLAFQAFLFYFPSLVWKALNFRTGEFTQFCLPFSQMDFFGDYLCIFNVWPDCGDMIDRLNYHYTAVILMITGLSIAGMLYAKHPVQCWVPAEFIPQVWEHYAEIYCFTNGFYHVAERCDPETTESDEICLEDKSIYVGYYQWLPLIALLQAFMFAVPLYLWRINAGKSGEHSVHLCINVKGVLNSAALVKKKFDRGSRTAQVHTAADHLQEALDMQRELKSGTYDFLHFGKRSGIYLIGLYLFTKLLYVVNVVMQFVILNAFLGPQYTFWGAGILADIWNGKEWNESGHFPRVTMCDFNVRVLGNIHRWTVQCVLMINMFNEKIYIFLWWWFVLVGVLSVLSLLYYLIALTIATCQREFVSRYLRCMGAISEQWNVRDERHLNDFIKKFLRPDGVFLLRLIQINGGDLLVGEIVTALFNRYRARVEDKLSTLAVTESPDSSSSLHRRR</sequence>
<evidence type="ECO:0000256" key="4">
    <source>
        <dbReference type="ARBA" id="ARBA00022475"/>
    </source>
</evidence>
<comment type="similarity">
    <text evidence="12">Belongs to the pannexin family.</text>
</comment>
<dbReference type="AlphaFoldDB" id="A0A9J2PLE9"/>
<proteinExistence type="inferred from homology"/>
<dbReference type="InterPro" id="IPR000990">
    <property type="entry name" value="Innexin"/>
</dbReference>
<keyword evidence="5 12" id="KW-0812">Transmembrane</keyword>
<dbReference type="PRINTS" id="PR01262">
    <property type="entry name" value="INNEXIN"/>
</dbReference>
<keyword evidence="11 12" id="KW-0407">Ion channel</keyword>
<reference evidence="14" key="1">
    <citation type="submission" date="2023-03" db="UniProtKB">
        <authorList>
            <consortium name="WormBaseParasite"/>
        </authorList>
    </citation>
    <scope>IDENTIFICATION</scope>
</reference>
<evidence type="ECO:0000256" key="9">
    <source>
        <dbReference type="ARBA" id="ARBA00023065"/>
    </source>
</evidence>
<evidence type="ECO:0000313" key="14">
    <source>
        <dbReference type="WBParaSite" id="ALUE_0001087001-mRNA-1"/>
    </source>
</evidence>
<evidence type="ECO:0000313" key="13">
    <source>
        <dbReference type="Proteomes" id="UP000036681"/>
    </source>
</evidence>
<keyword evidence="8 12" id="KW-1133">Transmembrane helix</keyword>
<comment type="caution">
    <text evidence="12">Lacks conserved residue(s) required for the propagation of feature annotation.</text>
</comment>
<feature type="transmembrane region" description="Helical" evidence="12">
    <location>
        <begin position="29"/>
        <end position="48"/>
    </location>
</feature>
<evidence type="ECO:0000256" key="3">
    <source>
        <dbReference type="ARBA" id="ARBA00022448"/>
    </source>
</evidence>
<feature type="transmembrane region" description="Helical" evidence="12">
    <location>
        <begin position="433"/>
        <end position="460"/>
    </location>
</feature>
<keyword evidence="13" id="KW-1185">Reference proteome</keyword>
<comment type="function">
    <text evidence="12">Structural component of the gap junctions.</text>
</comment>
<keyword evidence="10 12" id="KW-0472">Membrane</keyword>
<dbReference type="GO" id="GO:0005243">
    <property type="term" value="F:gap junction channel activity"/>
    <property type="evidence" value="ECO:0007669"/>
    <property type="project" value="TreeGrafter"/>
</dbReference>
<gene>
    <name evidence="12" type="primary">inx</name>
</gene>